<evidence type="ECO:0000313" key="3">
    <source>
        <dbReference type="EMBL" id="CAF1443957.1"/>
    </source>
</evidence>
<proteinExistence type="predicted"/>
<dbReference type="EMBL" id="CAJNOK010029135">
    <property type="protein sequence ID" value="CAF1443957.1"/>
    <property type="molecule type" value="Genomic_DNA"/>
</dbReference>
<feature type="compositionally biased region" description="Acidic residues" evidence="1">
    <location>
        <begin position="40"/>
        <end position="50"/>
    </location>
</feature>
<keyword evidence="2" id="KW-0732">Signal</keyword>
<gene>
    <name evidence="3" type="ORF">OVA965_LOCUS34554</name>
    <name evidence="4" type="ORF">TMI583_LOCUS35478</name>
</gene>
<protein>
    <recommendedName>
        <fullName evidence="6">Secreted protein</fullName>
    </recommendedName>
</protein>
<evidence type="ECO:0000313" key="4">
    <source>
        <dbReference type="EMBL" id="CAF4239769.1"/>
    </source>
</evidence>
<feature type="chain" id="PRO_5036434556" description="Secreted protein" evidence="2">
    <location>
        <begin position="20"/>
        <end position="113"/>
    </location>
</feature>
<evidence type="ECO:0000256" key="1">
    <source>
        <dbReference type="SAM" id="MobiDB-lite"/>
    </source>
</evidence>
<organism evidence="3 5">
    <name type="scientific">Didymodactylos carnosus</name>
    <dbReference type="NCBI Taxonomy" id="1234261"/>
    <lineage>
        <taxon>Eukaryota</taxon>
        <taxon>Metazoa</taxon>
        <taxon>Spiralia</taxon>
        <taxon>Gnathifera</taxon>
        <taxon>Rotifera</taxon>
        <taxon>Eurotatoria</taxon>
        <taxon>Bdelloidea</taxon>
        <taxon>Philodinida</taxon>
        <taxon>Philodinidae</taxon>
        <taxon>Didymodactylos</taxon>
    </lineage>
</organism>
<feature type="region of interest" description="Disordered" evidence="1">
    <location>
        <begin position="67"/>
        <end position="113"/>
    </location>
</feature>
<evidence type="ECO:0008006" key="6">
    <source>
        <dbReference type="Google" id="ProtNLM"/>
    </source>
</evidence>
<accession>A0A8S2FEQ4</accession>
<feature type="signal peptide" evidence="2">
    <location>
        <begin position="1"/>
        <end position="19"/>
    </location>
</feature>
<comment type="caution">
    <text evidence="3">The sequence shown here is derived from an EMBL/GenBank/DDBJ whole genome shotgun (WGS) entry which is preliminary data.</text>
</comment>
<dbReference type="EMBL" id="CAJOBA010050950">
    <property type="protein sequence ID" value="CAF4239769.1"/>
    <property type="molecule type" value="Genomic_DNA"/>
</dbReference>
<feature type="compositionally biased region" description="Basic and acidic residues" evidence="1">
    <location>
        <begin position="28"/>
        <end position="39"/>
    </location>
</feature>
<dbReference type="Proteomes" id="UP000677228">
    <property type="component" value="Unassembled WGS sequence"/>
</dbReference>
<dbReference type="AlphaFoldDB" id="A0A8S2FEQ4"/>
<name>A0A8S2FEQ4_9BILA</name>
<sequence>MTESFKLMKLIITISLTIALTNNTNPVENRESVSEKETESGIDIDGGEEQSDIMQIDNIGNIVEERSVIVEDQKTNSEHDSDSDSDSGTAVEDTEDRRTKFNFGMHSCLQPID</sequence>
<feature type="compositionally biased region" description="Basic and acidic residues" evidence="1">
    <location>
        <begin position="67"/>
        <end position="82"/>
    </location>
</feature>
<evidence type="ECO:0000313" key="5">
    <source>
        <dbReference type="Proteomes" id="UP000677228"/>
    </source>
</evidence>
<evidence type="ECO:0000256" key="2">
    <source>
        <dbReference type="SAM" id="SignalP"/>
    </source>
</evidence>
<reference evidence="3" key="1">
    <citation type="submission" date="2021-02" db="EMBL/GenBank/DDBJ databases">
        <authorList>
            <person name="Nowell W R."/>
        </authorList>
    </citation>
    <scope>NUCLEOTIDE SEQUENCE</scope>
</reference>
<feature type="region of interest" description="Disordered" evidence="1">
    <location>
        <begin position="22"/>
        <end position="50"/>
    </location>
</feature>
<dbReference type="Proteomes" id="UP000682733">
    <property type="component" value="Unassembled WGS sequence"/>
</dbReference>